<dbReference type="Proteomes" id="UP000007648">
    <property type="component" value="Unassembled WGS sequence"/>
</dbReference>
<comment type="similarity">
    <text evidence="1 4">Belongs to the protease inhibitor I47 (latexin) family.</text>
</comment>
<feature type="domain" description="Cystatin LXN-type" evidence="5">
    <location>
        <begin position="119"/>
        <end position="222"/>
    </location>
</feature>
<dbReference type="Gene3D" id="3.10.450.10">
    <property type="match status" value="2"/>
</dbReference>
<dbReference type="FunFam" id="3.10.450.10:FF:000007">
    <property type="entry name" value="latexin"/>
    <property type="match status" value="1"/>
</dbReference>
<organism evidence="6 7">
    <name type="scientific">Sarcophilus harrisii</name>
    <name type="common">Tasmanian devil</name>
    <name type="synonym">Sarcophilus laniarius</name>
    <dbReference type="NCBI Taxonomy" id="9305"/>
    <lineage>
        <taxon>Eukaryota</taxon>
        <taxon>Metazoa</taxon>
        <taxon>Chordata</taxon>
        <taxon>Craniata</taxon>
        <taxon>Vertebrata</taxon>
        <taxon>Euteleostomi</taxon>
        <taxon>Mammalia</taxon>
        <taxon>Metatheria</taxon>
        <taxon>Dasyuromorphia</taxon>
        <taxon>Dasyuridae</taxon>
        <taxon>Sarcophilus</taxon>
    </lineage>
</organism>
<dbReference type="PROSITE" id="PS52033">
    <property type="entry name" value="CYSTATIN_LXN"/>
    <property type="match status" value="2"/>
</dbReference>
<dbReference type="PANTHER" id="PTHR28591">
    <property type="entry name" value="LATEXIN"/>
    <property type="match status" value="1"/>
</dbReference>
<dbReference type="SUPFAM" id="SSF54403">
    <property type="entry name" value="Cystatin/monellin"/>
    <property type="match status" value="2"/>
</dbReference>
<dbReference type="GO" id="GO:0050965">
    <property type="term" value="P:detection of temperature stimulus involved in sensory perception of pain"/>
    <property type="evidence" value="ECO:0007669"/>
    <property type="project" value="Ensembl"/>
</dbReference>
<dbReference type="Pfam" id="PF06907">
    <property type="entry name" value="LXN"/>
    <property type="match status" value="1"/>
</dbReference>
<dbReference type="FunCoup" id="A0A7N4NVV8">
    <property type="interactions" value="253"/>
</dbReference>
<dbReference type="InterPro" id="IPR046350">
    <property type="entry name" value="Cystatin_sf"/>
</dbReference>
<dbReference type="InParanoid" id="A0A7N4NVV8"/>
<dbReference type="GeneID" id="105750059"/>
<sequence>MEELHPSHYPARRAATLVQNYINYQVGTPHKVYLFGKVTQATLEDIPGRGHKYHLKFTLGEMVKNEIMVNCEAQVFYPTTGENTVPEVEYTFLGDAGKNTDEEDNKFYESLKSMKKPLKAKKIPDDYGYIPPELKPVRHLAIVASGYVIWQHSSEKTCYNMAWVENVKQVKREDDFIELDYNVLIHNFVSSQDMNPCQIQVLWHPQYGVKVKHYKRQLHRKQ</sequence>
<evidence type="ECO:0000256" key="3">
    <source>
        <dbReference type="ARBA" id="ARBA00022737"/>
    </source>
</evidence>
<dbReference type="GO" id="GO:0008191">
    <property type="term" value="F:metalloendopeptidase inhibitor activity"/>
    <property type="evidence" value="ECO:0007669"/>
    <property type="project" value="UniProtKB-UniRule"/>
</dbReference>
<evidence type="ECO:0000256" key="4">
    <source>
        <dbReference type="PROSITE-ProRule" id="PRU01377"/>
    </source>
</evidence>
<reference evidence="6" key="3">
    <citation type="submission" date="2025-09" db="UniProtKB">
        <authorList>
            <consortium name="Ensembl"/>
        </authorList>
    </citation>
    <scope>IDENTIFICATION</scope>
</reference>
<dbReference type="GeneTree" id="ENSGT00530000063813"/>
<dbReference type="InterPro" id="IPR009684">
    <property type="entry name" value="Latexin"/>
</dbReference>
<dbReference type="PANTHER" id="PTHR28591:SF1">
    <property type="entry name" value="LATEXIN"/>
    <property type="match status" value="1"/>
</dbReference>
<evidence type="ECO:0000313" key="6">
    <source>
        <dbReference type="Ensembl" id="ENSSHAP00000028556.1"/>
    </source>
</evidence>
<proteinExistence type="inferred from homology"/>
<dbReference type="CTD" id="56925"/>
<dbReference type="AlphaFoldDB" id="A0A7N4NVV8"/>
<dbReference type="KEGG" id="shr:105750059"/>
<keyword evidence="3" id="KW-0677">Repeat</keyword>
<evidence type="ECO:0000256" key="1">
    <source>
        <dbReference type="ARBA" id="ARBA00010083"/>
    </source>
</evidence>
<evidence type="ECO:0000259" key="5">
    <source>
        <dbReference type="PROSITE" id="PS52033"/>
    </source>
</evidence>
<gene>
    <name evidence="6" type="primary">LXN</name>
</gene>
<reference evidence="6" key="2">
    <citation type="submission" date="2025-08" db="UniProtKB">
        <authorList>
            <consortium name="Ensembl"/>
        </authorList>
    </citation>
    <scope>IDENTIFICATION</scope>
</reference>
<dbReference type="Ensembl" id="ENSSHAT00000025610.1">
    <property type="protein sequence ID" value="ENSSHAP00000028556.1"/>
    <property type="gene ID" value="ENSSHAG00000023262.1"/>
</dbReference>
<keyword evidence="2 4" id="KW-0646">Protease inhibitor</keyword>
<evidence type="ECO:0000256" key="2">
    <source>
        <dbReference type="ARBA" id="ARBA00022690"/>
    </source>
</evidence>
<dbReference type="InterPro" id="IPR049897">
    <property type="entry name" value="CYSTATIN_LXN"/>
</dbReference>
<dbReference type="RefSeq" id="XP_031813436.1">
    <property type="nucleotide sequence ID" value="XM_031957576.1"/>
</dbReference>
<accession>A0A7N4NVV8</accession>
<dbReference type="GO" id="GO:0005615">
    <property type="term" value="C:extracellular space"/>
    <property type="evidence" value="ECO:0007669"/>
    <property type="project" value="TreeGrafter"/>
</dbReference>
<name>A0A7N4NVV8_SARHA</name>
<reference evidence="6 7" key="1">
    <citation type="journal article" date="2011" name="Proc. Natl. Acad. Sci. U.S.A.">
        <title>Genetic diversity and population structure of the endangered marsupial Sarcophilus harrisii (Tasmanian devil).</title>
        <authorList>
            <person name="Miller W."/>
            <person name="Hayes V.M."/>
            <person name="Ratan A."/>
            <person name="Petersen D.C."/>
            <person name="Wittekindt N.E."/>
            <person name="Miller J."/>
            <person name="Walenz B."/>
            <person name="Knight J."/>
            <person name="Qi J."/>
            <person name="Zhao F."/>
            <person name="Wang Q."/>
            <person name="Bedoya-Reina O.C."/>
            <person name="Katiyar N."/>
            <person name="Tomsho L.P."/>
            <person name="Kasson L.M."/>
            <person name="Hardie R.A."/>
            <person name="Woodbridge P."/>
            <person name="Tindall E.A."/>
            <person name="Bertelsen M.F."/>
            <person name="Dixon D."/>
            <person name="Pyecroft S."/>
            <person name="Helgen K.M."/>
            <person name="Lesk A.M."/>
            <person name="Pringle T.H."/>
            <person name="Patterson N."/>
            <person name="Zhang Y."/>
            <person name="Kreiss A."/>
            <person name="Woods G.M."/>
            <person name="Jones M.E."/>
            <person name="Schuster S.C."/>
        </authorList>
    </citation>
    <scope>NUCLEOTIDE SEQUENCE [LARGE SCALE GENOMIC DNA]</scope>
</reference>
<feature type="domain" description="Cystatin LXN-type" evidence="5">
    <location>
        <begin position="1"/>
        <end position="102"/>
    </location>
</feature>
<protein>
    <submittedName>
        <fullName evidence="6">Latexin</fullName>
    </submittedName>
</protein>
<dbReference type="OrthoDB" id="8898327at2759"/>
<evidence type="ECO:0000313" key="7">
    <source>
        <dbReference type="Proteomes" id="UP000007648"/>
    </source>
</evidence>
<keyword evidence="7" id="KW-1185">Reference proteome</keyword>